<dbReference type="Proteomes" id="UP000796761">
    <property type="component" value="Unassembled WGS sequence"/>
</dbReference>
<accession>A0A8K1GM79</accession>
<evidence type="ECO:0000313" key="3">
    <source>
        <dbReference type="Proteomes" id="UP000796761"/>
    </source>
</evidence>
<dbReference type="AlphaFoldDB" id="A0A8K1GM79"/>
<proteinExistence type="predicted"/>
<evidence type="ECO:0000256" key="1">
    <source>
        <dbReference type="SAM" id="MobiDB-lite"/>
    </source>
</evidence>
<name>A0A8K1GM79_9PASS</name>
<dbReference type="OrthoDB" id="9212693at2759"/>
<feature type="compositionally biased region" description="Basic and acidic residues" evidence="1">
    <location>
        <begin position="60"/>
        <end position="69"/>
    </location>
</feature>
<evidence type="ECO:0000313" key="2">
    <source>
        <dbReference type="EMBL" id="TRZ20743.1"/>
    </source>
</evidence>
<sequence length="69" mass="7543">MPLSMNVSTFLAYDQPTLSYCGVHHELLAHKGYEAGGREEAGDTGLEPELDLSTITTSARIKEHSQQLP</sequence>
<comment type="caution">
    <text evidence="2">The sequence shown here is derived from an EMBL/GenBank/DDBJ whole genome shotgun (WGS) entry which is preliminary data.</text>
</comment>
<gene>
    <name evidence="2" type="ORF">HGM15179_006368</name>
</gene>
<reference evidence="2" key="1">
    <citation type="submission" date="2019-04" db="EMBL/GenBank/DDBJ databases">
        <title>Genome assembly of Zosterops borbonicus 15179.</title>
        <authorList>
            <person name="Leroy T."/>
            <person name="Anselmetti Y."/>
            <person name="Tilak M.-K."/>
            <person name="Nabholz B."/>
        </authorList>
    </citation>
    <scope>NUCLEOTIDE SEQUENCE</scope>
    <source>
        <strain evidence="2">HGM_15179</strain>
        <tissue evidence="2">Muscle</tissue>
    </source>
</reference>
<dbReference type="EMBL" id="SWJQ01000140">
    <property type="protein sequence ID" value="TRZ20743.1"/>
    <property type="molecule type" value="Genomic_DNA"/>
</dbReference>
<keyword evidence="3" id="KW-1185">Reference proteome</keyword>
<feature type="region of interest" description="Disordered" evidence="1">
    <location>
        <begin position="38"/>
        <end position="69"/>
    </location>
</feature>
<protein>
    <submittedName>
        <fullName evidence="2">Uncharacterized protein</fullName>
    </submittedName>
</protein>
<organism evidence="2 3">
    <name type="scientific">Zosterops borbonicus</name>
    <dbReference type="NCBI Taxonomy" id="364589"/>
    <lineage>
        <taxon>Eukaryota</taxon>
        <taxon>Metazoa</taxon>
        <taxon>Chordata</taxon>
        <taxon>Craniata</taxon>
        <taxon>Vertebrata</taxon>
        <taxon>Euteleostomi</taxon>
        <taxon>Archelosauria</taxon>
        <taxon>Archosauria</taxon>
        <taxon>Dinosauria</taxon>
        <taxon>Saurischia</taxon>
        <taxon>Theropoda</taxon>
        <taxon>Coelurosauria</taxon>
        <taxon>Aves</taxon>
        <taxon>Neognathae</taxon>
        <taxon>Neoaves</taxon>
        <taxon>Telluraves</taxon>
        <taxon>Australaves</taxon>
        <taxon>Passeriformes</taxon>
        <taxon>Sylvioidea</taxon>
        <taxon>Zosteropidae</taxon>
        <taxon>Zosterops</taxon>
    </lineage>
</organism>